<evidence type="ECO:0000313" key="1">
    <source>
        <dbReference type="EMBL" id="GFY54667.1"/>
    </source>
</evidence>
<organism evidence="1 2">
    <name type="scientific">Trichonephila inaurata madagascariensis</name>
    <dbReference type="NCBI Taxonomy" id="2747483"/>
    <lineage>
        <taxon>Eukaryota</taxon>
        <taxon>Metazoa</taxon>
        <taxon>Ecdysozoa</taxon>
        <taxon>Arthropoda</taxon>
        <taxon>Chelicerata</taxon>
        <taxon>Arachnida</taxon>
        <taxon>Araneae</taxon>
        <taxon>Araneomorphae</taxon>
        <taxon>Entelegynae</taxon>
        <taxon>Araneoidea</taxon>
        <taxon>Nephilidae</taxon>
        <taxon>Trichonephila</taxon>
        <taxon>Trichonephila inaurata</taxon>
    </lineage>
</organism>
<dbReference type="EMBL" id="BMAV01009984">
    <property type="protein sequence ID" value="GFY54667.1"/>
    <property type="molecule type" value="Genomic_DNA"/>
</dbReference>
<dbReference type="AlphaFoldDB" id="A0A8X6XIU1"/>
<evidence type="ECO:0000313" key="2">
    <source>
        <dbReference type="Proteomes" id="UP000886998"/>
    </source>
</evidence>
<accession>A0A8X6XIU1</accession>
<dbReference type="Proteomes" id="UP000886998">
    <property type="component" value="Unassembled WGS sequence"/>
</dbReference>
<comment type="caution">
    <text evidence="1">The sequence shown here is derived from an EMBL/GenBank/DDBJ whole genome shotgun (WGS) entry which is preliminary data.</text>
</comment>
<keyword evidence="2" id="KW-1185">Reference proteome</keyword>
<reference evidence="1" key="1">
    <citation type="submission" date="2020-08" db="EMBL/GenBank/DDBJ databases">
        <title>Multicomponent nature underlies the extraordinary mechanical properties of spider dragline silk.</title>
        <authorList>
            <person name="Kono N."/>
            <person name="Nakamura H."/>
            <person name="Mori M."/>
            <person name="Yoshida Y."/>
            <person name="Ohtoshi R."/>
            <person name="Malay A.D."/>
            <person name="Moran D.A.P."/>
            <person name="Tomita M."/>
            <person name="Numata K."/>
            <person name="Arakawa K."/>
        </authorList>
    </citation>
    <scope>NUCLEOTIDE SEQUENCE</scope>
</reference>
<protein>
    <submittedName>
        <fullName evidence="1">Uncharacterized protein</fullName>
    </submittedName>
</protein>
<gene>
    <name evidence="1" type="ORF">TNIN_111211</name>
</gene>
<name>A0A8X6XIU1_9ARAC</name>
<sequence length="155" mass="17090">MSGRNTKPLSSTMFNKSTPLQLKPEEPHIKCLALRSPKQIVLGKKRFCRSIEVLKEAPLPFPNINNPFCMNEMNGTPSGVDVSIAEGGGERKSSVPLNCLKVRTSWRHSAPVNGNLRGHPLLPSPSTGITVTYYSRHFRRPGALIFIRRGSNPGD</sequence>
<proteinExistence type="predicted"/>